<evidence type="ECO:0000313" key="19">
    <source>
        <dbReference type="EMBL" id="RNB55275.1"/>
    </source>
</evidence>
<dbReference type="InterPro" id="IPR013014">
    <property type="entry name" value="PTS_EIIC_2"/>
</dbReference>
<dbReference type="InterPro" id="IPR003501">
    <property type="entry name" value="PTS_EIIB_2/3"/>
</dbReference>
<evidence type="ECO:0000256" key="1">
    <source>
        <dbReference type="ARBA" id="ARBA00001655"/>
    </source>
</evidence>
<evidence type="ECO:0000256" key="11">
    <source>
        <dbReference type="ARBA" id="ARBA00022683"/>
    </source>
</evidence>
<feature type="transmembrane region" description="Helical" evidence="16">
    <location>
        <begin position="321"/>
        <end position="343"/>
    </location>
</feature>
<dbReference type="Pfam" id="PF02378">
    <property type="entry name" value="PTS_EIIC"/>
    <property type="match status" value="1"/>
</dbReference>
<proteinExistence type="predicted"/>
<organism evidence="19 20">
    <name type="scientific">Brevibacillus gelatini</name>
    <dbReference type="NCBI Taxonomy" id="1655277"/>
    <lineage>
        <taxon>Bacteria</taxon>
        <taxon>Bacillati</taxon>
        <taxon>Bacillota</taxon>
        <taxon>Bacilli</taxon>
        <taxon>Bacillales</taxon>
        <taxon>Paenibacillaceae</taxon>
        <taxon>Brevibacillus</taxon>
    </lineage>
</organism>
<comment type="caution">
    <text evidence="19">The sequence shown here is derived from an EMBL/GenBank/DDBJ whole genome shotgun (WGS) entry which is preliminary data.</text>
</comment>
<evidence type="ECO:0000256" key="9">
    <source>
        <dbReference type="ARBA" id="ARBA00022597"/>
    </source>
</evidence>
<accession>A0A3M8AXC7</accession>
<dbReference type="InterPro" id="IPR050893">
    <property type="entry name" value="Sugar_PTS"/>
</dbReference>
<name>A0A3M8AXC7_9BACL</name>
<protein>
    <recommendedName>
        <fullName evidence="5">PTS system mannitol-specific EIICB component</fullName>
        <ecNumber evidence="4">2.7.1.197</ecNumber>
    </recommendedName>
    <alternativeName>
        <fullName evidence="15">EIICB-Mtl</fullName>
    </alternativeName>
</protein>
<keyword evidence="8" id="KW-0597">Phosphoprotein</keyword>
<evidence type="ECO:0000256" key="7">
    <source>
        <dbReference type="ARBA" id="ARBA00022475"/>
    </source>
</evidence>
<evidence type="ECO:0000256" key="5">
    <source>
        <dbReference type="ARBA" id="ARBA00021825"/>
    </source>
</evidence>
<evidence type="ECO:0000259" key="18">
    <source>
        <dbReference type="PROSITE" id="PS51104"/>
    </source>
</evidence>
<evidence type="ECO:0000256" key="16">
    <source>
        <dbReference type="SAM" id="Phobius"/>
    </source>
</evidence>
<dbReference type="RefSeq" id="WP_122905538.1">
    <property type="nucleotide sequence ID" value="NZ_CP154342.1"/>
</dbReference>
<evidence type="ECO:0000256" key="4">
    <source>
        <dbReference type="ARBA" id="ARBA00011909"/>
    </source>
</evidence>
<dbReference type="GO" id="GO:0005886">
    <property type="term" value="C:plasma membrane"/>
    <property type="evidence" value="ECO:0007669"/>
    <property type="project" value="UniProtKB-SubCell"/>
</dbReference>
<comment type="catalytic activity">
    <reaction evidence="1">
        <text>D-mannitol(out) + N(pros)-phospho-L-histidyl-[protein] = D-mannitol 1-phosphate(in) + L-histidyl-[protein]</text>
        <dbReference type="Rhea" id="RHEA:33363"/>
        <dbReference type="Rhea" id="RHEA-COMP:9745"/>
        <dbReference type="Rhea" id="RHEA-COMP:9746"/>
        <dbReference type="ChEBI" id="CHEBI:16899"/>
        <dbReference type="ChEBI" id="CHEBI:29979"/>
        <dbReference type="ChEBI" id="CHEBI:61381"/>
        <dbReference type="ChEBI" id="CHEBI:64837"/>
        <dbReference type="EC" id="2.7.1.197"/>
    </reaction>
</comment>
<keyword evidence="9" id="KW-0762">Sugar transport</keyword>
<sequence length="477" mass="49673">MENLATKNQASGSLRVSVQKFGRFLSAMVMPNIGAFIAWGLITALFIPTGWLPNENLAKLVGPMITYLLPLLIGYTGGKMIHDVRGGVVGAVATMGVVVGSDIPMFLGAMIMGPLGGWVIKKVDQLFEGKVRSGFEMLVNNFSAGIIGGLLTLLAFLAIGPVVTGLSKALASGVQVIVDAGLLPLASILVEPAKMLFLNNAINHGIFSPIGLEESARTGQSIFFLLETNPGPGLGILLAYWLAGRGNAKQSAPGAVIIHFFGGIHEIYFPYILMNPRLVLAVIGGGMAGVFTFTLLGAGLVAPPSPGSIFALSAMAPRGGLLPVLAGVVAATVVSFVIAAALLKMSSKSDEDELDKATEKMQELKGKKQPVAGADEVAAAKAVIAANVKKVVFSCDAGMGSSAMGAASLRKKFKDAGLGEITVINTAINDIPDDADIVITHKSLTERARAKAPSAEHISIDNFLNSPEYDKLVKRLG</sequence>
<dbReference type="CDD" id="cd05567">
    <property type="entry name" value="PTS_IIB_mannitol"/>
    <property type="match status" value="1"/>
</dbReference>
<evidence type="ECO:0000256" key="12">
    <source>
        <dbReference type="ARBA" id="ARBA00022692"/>
    </source>
</evidence>
<gene>
    <name evidence="19" type="ORF">EDM57_15165</name>
</gene>
<feature type="transmembrane region" description="Helical" evidence="16">
    <location>
        <begin position="141"/>
        <end position="163"/>
    </location>
</feature>
<dbReference type="InterPro" id="IPR004718">
    <property type="entry name" value="PTS_IIC_mtl"/>
</dbReference>
<comment type="function">
    <text evidence="2">The phosphoenolpyruvate-dependent sugar phosphotransferase system (sugar PTS), a major carbohydrate active transport system, catalyzes the phosphorylation of incoming sugar substrates concomitantly with their translocation across the cell membrane. The enzyme II CmtAB PTS system is involved in D-mannitol transport.</text>
</comment>
<dbReference type="NCBIfam" id="NF011663">
    <property type="entry name" value="PRK15083.1"/>
    <property type="match status" value="1"/>
</dbReference>
<dbReference type="InterPro" id="IPR013011">
    <property type="entry name" value="PTS_EIIB_2"/>
</dbReference>
<keyword evidence="6" id="KW-0813">Transport</keyword>
<comment type="subcellular location">
    <subcellularLocation>
        <location evidence="3">Cell membrane</location>
        <topology evidence="3">Multi-pass membrane protein</topology>
    </subcellularLocation>
</comment>
<dbReference type="InterPro" id="IPR036095">
    <property type="entry name" value="PTS_EIIB-like_sf"/>
</dbReference>
<dbReference type="SUPFAM" id="SSF52794">
    <property type="entry name" value="PTS system IIB component-like"/>
    <property type="match status" value="1"/>
</dbReference>
<keyword evidence="20" id="KW-1185">Reference proteome</keyword>
<evidence type="ECO:0000256" key="13">
    <source>
        <dbReference type="ARBA" id="ARBA00022989"/>
    </source>
</evidence>
<dbReference type="NCBIfam" id="TIGR00851">
    <property type="entry name" value="mtlA"/>
    <property type="match status" value="1"/>
</dbReference>
<keyword evidence="12 16" id="KW-0812">Transmembrane</keyword>
<dbReference type="EC" id="2.7.1.197" evidence="4"/>
<dbReference type="EMBL" id="RHHS01000036">
    <property type="protein sequence ID" value="RNB55275.1"/>
    <property type="molecule type" value="Genomic_DNA"/>
</dbReference>
<dbReference type="GO" id="GO:0090563">
    <property type="term" value="F:protein-phosphocysteine-sugar phosphotransferase activity"/>
    <property type="evidence" value="ECO:0007669"/>
    <property type="project" value="TreeGrafter"/>
</dbReference>
<dbReference type="PANTHER" id="PTHR30181:SF2">
    <property type="entry name" value="PTS SYSTEM MANNITOL-SPECIFIC EIICBA COMPONENT"/>
    <property type="match status" value="1"/>
</dbReference>
<dbReference type="InterPro" id="IPR029503">
    <property type="entry name" value="PTS_EIIB_mannitol"/>
</dbReference>
<dbReference type="Gene3D" id="3.40.50.2300">
    <property type="match status" value="1"/>
</dbReference>
<evidence type="ECO:0000256" key="6">
    <source>
        <dbReference type="ARBA" id="ARBA00022448"/>
    </source>
</evidence>
<keyword evidence="10" id="KW-0808">Transferase</keyword>
<dbReference type="PROSITE" id="PS51099">
    <property type="entry name" value="PTS_EIIB_TYPE_2"/>
    <property type="match status" value="1"/>
</dbReference>
<evidence type="ECO:0000256" key="15">
    <source>
        <dbReference type="ARBA" id="ARBA00033349"/>
    </source>
</evidence>
<dbReference type="Pfam" id="PF02302">
    <property type="entry name" value="PTS_IIB"/>
    <property type="match status" value="1"/>
</dbReference>
<dbReference type="PROSITE" id="PS51104">
    <property type="entry name" value="PTS_EIIC_TYPE_2"/>
    <property type="match status" value="1"/>
</dbReference>
<dbReference type="AlphaFoldDB" id="A0A3M8AXC7"/>
<dbReference type="GO" id="GO:0022872">
    <property type="term" value="F:protein-N(PI)-phosphohistidine-mannitol phosphotransferase system transmembrane transporter activity"/>
    <property type="evidence" value="ECO:0007669"/>
    <property type="project" value="InterPro"/>
</dbReference>
<evidence type="ECO:0000313" key="20">
    <source>
        <dbReference type="Proteomes" id="UP000268829"/>
    </source>
</evidence>
<reference evidence="19 20" key="1">
    <citation type="submission" date="2018-10" db="EMBL/GenBank/DDBJ databases">
        <title>Phylogenomics of Brevibacillus.</title>
        <authorList>
            <person name="Dunlap C."/>
        </authorList>
    </citation>
    <scope>NUCLEOTIDE SEQUENCE [LARGE SCALE GENOMIC DNA]</scope>
    <source>
        <strain evidence="19 20">DSM 100115</strain>
    </source>
</reference>
<dbReference type="OrthoDB" id="9814222at2"/>
<dbReference type="PANTHER" id="PTHR30181">
    <property type="entry name" value="MANNITOL PERMEASE IIC COMPONENT"/>
    <property type="match status" value="1"/>
</dbReference>
<keyword evidence="14 16" id="KW-0472">Membrane</keyword>
<keyword evidence="11" id="KW-0598">Phosphotransferase system</keyword>
<dbReference type="GO" id="GO:0009401">
    <property type="term" value="P:phosphoenolpyruvate-dependent sugar phosphotransferase system"/>
    <property type="evidence" value="ECO:0007669"/>
    <property type="project" value="UniProtKB-KW"/>
</dbReference>
<keyword evidence="13 16" id="KW-1133">Transmembrane helix</keyword>
<dbReference type="InterPro" id="IPR003352">
    <property type="entry name" value="PTS_EIIC"/>
</dbReference>
<dbReference type="FunFam" id="3.40.50.2300:FF:000047">
    <property type="entry name" value="PTS system mannitol-specific transporter subunit IICBA"/>
    <property type="match status" value="1"/>
</dbReference>
<feature type="domain" description="PTS EIIB type-2" evidence="17">
    <location>
        <begin position="389"/>
        <end position="477"/>
    </location>
</feature>
<evidence type="ECO:0000256" key="10">
    <source>
        <dbReference type="ARBA" id="ARBA00022679"/>
    </source>
</evidence>
<evidence type="ECO:0000256" key="2">
    <source>
        <dbReference type="ARBA" id="ARBA00002434"/>
    </source>
</evidence>
<feature type="transmembrane region" description="Helical" evidence="16">
    <location>
        <begin position="278"/>
        <end position="301"/>
    </location>
</feature>
<feature type="domain" description="PTS EIIC type-2" evidence="18">
    <location>
        <begin position="21"/>
        <end position="352"/>
    </location>
</feature>
<feature type="transmembrane region" description="Helical" evidence="16">
    <location>
        <begin position="21"/>
        <end position="47"/>
    </location>
</feature>
<evidence type="ECO:0000256" key="8">
    <source>
        <dbReference type="ARBA" id="ARBA00022553"/>
    </source>
</evidence>
<evidence type="ECO:0000256" key="3">
    <source>
        <dbReference type="ARBA" id="ARBA00004651"/>
    </source>
</evidence>
<evidence type="ECO:0000259" key="17">
    <source>
        <dbReference type="PROSITE" id="PS51099"/>
    </source>
</evidence>
<keyword evidence="7" id="KW-1003">Cell membrane</keyword>
<dbReference type="Proteomes" id="UP000268829">
    <property type="component" value="Unassembled WGS sequence"/>
</dbReference>
<evidence type="ECO:0000256" key="14">
    <source>
        <dbReference type="ARBA" id="ARBA00023136"/>
    </source>
</evidence>